<keyword evidence="2" id="KW-1185">Reference proteome</keyword>
<dbReference type="EMBL" id="ML211344">
    <property type="protein sequence ID" value="TFK84060.1"/>
    <property type="molecule type" value="Genomic_DNA"/>
</dbReference>
<reference evidence="1 2" key="1">
    <citation type="journal article" date="2019" name="Nat. Ecol. Evol.">
        <title>Megaphylogeny resolves global patterns of mushroom evolution.</title>
        <authorList>
            <person name="Varga T."/>
            <person name="Krizsan K."/>
            <person name="Foldi C."/>
            <person name="Dima B."/>
            <person name="Sanchez-Garcia M."/>
            <person name="Sanchez-Ramirez S."/>
            <person name="Szollosi G.J."/>
            <person name="Szarkandi J.G."/>
            <person name="Papp V."/>
            <person name="Albert L."/>
            <person name="Andreopoulos W."/>
            <person name="Angelini C."/>
            <person name="Antonin V."/>
            <person name="Barry K.W."/>
            <person name="Bougher N.L."/>
            <person name="Buchanan P."/>
            <person name="Buyck B."/>
            <person name="Bense V."/>
            <person name="Catcheside P."/>
            <person name="Chovatia M."/>
            <person name="Cooper J."/>
            <person name="Damon W."/>
            <person name="Desjardin D."/>
            <person name="Finy P."/>
            <person name="Geml J."/>
            <person name="Haridas S."/>
            <person name="Hughes K."/>
            <person name="Justo A."/>
            <person name="Karasinski D."/>
            <person name="Kautmanova I."/>
            <person name="Kiss B."/>
            <person name="Kocsube S."/>
            <person name="Kotiranta H."/>
            <person name="LaButti K.M."/>
            <person name="Lechner B.E."/>
            <person name="Liimatainen K."/>
            <person name="Lipzen A."/>
            <person name="Lukacs Z."/>
            <person name="Mihaltcheva S."/>
            <person name="Morgado L.N."/>
            <person name="Niskanen T."/>
            <person name="Noordeloos M.E."/>
            <person name="Ohm R.A."/>
            <person name="Ortiz-Santana B."/>
            <person name="Ovrebo C."/>
            <person name="Racz N."/>
            <person name="Riley R."/>
            <person name="Savchenko A."/>
            <person name="Shiryaev A."/>
            <person name="Soop K."/>
            <person name="Spirin V."/>
            <person name="Szebenyi C."/>
            <person name="Tomsovsky M."/>
            <person name="Tulloss R.E."/>
            <person name="Uehling J."/>
            <person name="Grigoriev I.V."/>
            <person name="Vagvolgyi C."/>
            <person name="Papp T."/>
            <person name="Martin F.M."/>
            <person name="Miettinen O."/>
            <person name="Hibbett D.S."/>
            <person name="Nagy L.G."/>
        </authorList>
    </citation>
    <scope>NUCLEOTIDE SEQUENCE [LARGE SCALE GENOMIC DNA]</scope>
    <source>
        <strain evidence="1 2">HHB13444</strain>
    </source>
</reference>
<feature type="non-terminal residue" evidence="1">
    <location>
        <position position="1"/>
    </location>
</feature>
<evidence type="ECO:0000313" key="1">
    <source>
        <dbReference type="EMBL" id="TFK84060.1"/>
    </source>
</evidence>
<proteinExistence type="predicted"/>
<name>A0A5C3P751_9APHY</name>
<gene>
    <name evidence="1" type="ORF">K466DRAFT_439646</name>
</gene>
<dbReference type="Proteomes" id="UP000308197">
    <property type="component" value="Unassembled WGS sequence"/>
</dbReference>
<evidence type="ECO:0000313" key="2">
    <source>
        <dbReference type="Proteomes" id="UP000308197"/>
    </source>
</evidence>
<feature type="non-terminal residue" evidence="1">
    <location>
        <position position="167"/>
    </location>
</feature>
<dbReference type="InParanoid" id="A0A5C3P751"/>
<protein>
    <recommendedName>
        <fullName evidence="3">F-box domain-containing protein</fullName>
    </recommendedName>
</protein>
<accession>A0A5C3P751</accession>
<dbReference type="AlphaFoldDB" id="A0A5C3P751"/>
<organism evidence="1 2">
    <name type="scientific">Polyporus arcularius HHB13444</name>
    <dbReference type="NCBI Taxonomy" id="1314778"/>
    <lineage>
        <taxon>Eukaryota</taxon>
        <taxon>Fungi</taxon>
        <taxon>Dikarya</taxon>
        <taxon>Basidiomycota</taxon>
        <taxon>Agaricomycotina</taxon>
        <taxon>Agaricomycetes</taxon>
        <taxon>Polyporales</taxon>
        <taxon>Polyporaceae</taxon>
        <taxon>Polyporus</taxon>
    </lineage>
</organism>
<sequence>PVEVCERVIGAVYDDRYALVSAASATLTSCALVCRAWRSPAQRVLFHYVTLRDKDMLYSFRELLDASPELGPYVHALELRGYLHVPYSPAVLFPTVIGGRLVNLVEVHLIENLPTLPIHRFLPSLFASCISHIRSLSLYAVIFPSFADFARILHALPDLRELDCQSV</sequence>
<evidence type="ECO:0008006" key="3">
    <source>
        <dbReference type="Google" id="ProtNLM"/>
    </source>
</evidence>